<evidence type="ECO:0000313" key="2">
    <source>
        <dbReference type="EMBL" id="PZX11787.1"/>
    </source>
</evidence>
<keyword evidence="3" id="KW-1185">Reference proteome</keyword>
<dbReference type="Proteomes" id="UP000248916">
    <property type="component" value="Unassembled WGS sequence"/>
</dbReference>
<accession>A0A2W7N025</accession>
<dbReference type="AlphaFoldDB" id="A0A2W7N025"/>
<feature type="compositionally biased region" description="Acidic residues" evidence="1">
    <location>
        <begin position="264"/>
        <end position="286"/>
    </location>
</feature>
<comment type="caution">
    <text evidence="2">The sequence shown here is derived from an EMBL/GenBank/DDBJ whole genome shotgun (WGS) entry which is preliminary data.</text>
</comment>
<dbReference type="EMBL" id="QKZL01000029">
    <property type="protein sequence ID" value="PZX11787.1"/>
    <property type="molecule type" value="Genomic_DNA"/>
</dbReference>
<reference evidence="2 3" key="1">
    <citation type="submission" date="2018-06" db="EMBL/GenBank/DDBJ databases">
        <title>Genomic Encyclopedia of Archaeal and Bacterial Type Strains, Phase II (KMG-II): from individual species to whole genera.</title>
        <authorList>
            <person name="Goeker M."/>
        </authorList>
    </citation>
    <scope>NUCLEOTIDE SEQUENCE [LARGE SCALE GENOMIC DNA]</scope>
    <source>
        <strain evidence="2 3">DSM 22009</strain>
    </source>
</reference>
<evidence type="ECO:0000313" key="3">
    <source>
        <dbReference type="Proteomes" id="UP000248916"/>
    </source>
</evidence>
<name>A0A2W7N025_9RHOB</name>
<feature type="region of interest" description="Disordered" evidence="1">
    <location>
        <begin position="264"/>
        <end position="292"/>
    </location>
</feature>
<dbReference type="RefSeq" id="WP_211322827.1">
    <property type="nucleotide sequence ID" value="NZ_QKZL01000029.1"/>
</dbReference>
<gene>
    <name evidence="2" type="ORF">LX81_03864</name>
</gene>
<organism evidence="2 3">
    <name type="scientific">Palleronia aestuarii</name>
    <dbReference type="NCBI Taxonomy" id="568105"/>
    <lineage>
        <taxon>Bacteria</taxon>
        <taxon>Pseudomonadati</taxon>
        <taxon>Pseudomonadota</taxon>
        <taxon>Alphaproteobacteria</taxon>
        <taxon>Rhodobacterales</taxon>
        <taxon>Roseobacteraceae</taxon>
        <taxon>Palleronia</taxon>
    </lineage>
</organism>
<protein>
    <submittedName>
        <fullName evidence="2">Uncharacterized protein</fullName>
    </submittedName>
</protein>
<evidence type="ECO:0000256" key="1">
    <source>
        <dbReference type="SAM" id="MobiDB-lite"/>
    </source>
</evidence>
<sequence>MLSISATLGTEKNGVASSKSLKAQAWPLFDHIVAEAAPDGKHGNPWEPAEDGKLRFVPDYDVLRKLLGVPLQFKATTQSGIPALALDVWLSYELRRAGFVSDQIWPRPQHPRILPLSVVKLLDAIPKRERPKLEARLARKGAIPGVTSASASILGKNYLKQVDVIMTDWATGPELLISTKRMDSSFGKNAPNRIEESYGDAKNLRLRHPISALGFLFGLRSTILHEEPDTAAWLLDQIGKLGREDDAYHSTCVVLIEYGDEVAAADDGSEPEDEIEDPGPDEDDNALPETDAKGEAVAQAVASLPAVEILTDNVPDYLDPAGFLAKLVTHVLSNTPVNMHVEARHRRIVVGGN</sequence>
<proteinExistence type="predicted"/>